<organism evidence="2 3">
    <name type="scientific">Alteromonas mediterranea (strain DSM 17117 / CIP 110805 / LMG 28347 / Deep ecotype)</name>
    <dbReference type="NCBI Taxonomy" id="1774373"/>
    <lineage>
        <taxon>Bacteria</taxon>
        <taxon>Pseudomonadati</taxon>
        <taxon>Pseudomonadota</taxon>
        <taxon>Gammaproteobacteria</taxon>
        <taxon>Alteromonadales</taxon>
        <taxon>Alteromonadaceae</taxon>
        <taxon>Alteromonas/Salinimonas group</taxon>
        <taxon>Alteromonas</taxon>
    </lineage>
</organism>
<dbReference type="Pfam" id="PF20075">
    <property type="entry name" value="DUF6471"/>
    <property type="match status" value="1"/>
</dbReference>
<name>F2G8L9_ALTMD</name>
<dbReference type="InterPro" id="IPR045526">
    <property type="entry name" value="DUF6471"/>
</dbReference>
<evidence type="ECO:0000259" key="1">
    <source>
        <dbReference type="Pfam" id="PF20075"/>
    </source>
</evidence>
<dbReference type="Proteomes" id="UP000001870">
    <property type="component" value="Chromosome"/>
</dbReference>
<accession>F2G8L9</accession>
<dbReference type="HOGENOM" id="CLU_1792414_0_0_6"/>
<sequence>MNNTGCTVTTIFTFANILTCSVDLVCHNRQYQMRSLSVKKCFFVKYMSHFYGFGGCVNTKNGWRQTVARVVKSEMSVRGVKYQALSQRLQEIGVEQSADNLRNKVNKGIMGADLLLQILYVLKARPIDAALLEEILTDLERQNA</sequence>
<dbReference type="EMBL" id="CP001103">
    <property type="protein sequence ID" value="AEA98729.2"/>
    <property type="molecule type" value="Genomic_DNA"/>
</dbReference>
<dbReference type="AlphaFoldDB" id="F2G8L9"/>
<dbReference type="KEGG" id="amc:MADE_1012975"/>
<evidence type="ECO:0000313" key="2">
    <source>
        <dbReference type="EMBL" id="AEA98729.2"/>
    </source>
</evidence>
<reference evidence="2 3" key="2">
    <citation type="journal article" date="2015" name="Antonie Van Leeuwenhoek">
        <title>Ecophysiological diversity of a novel member of the genus Alteromonas, and description of Alteromonas mediterranea sp. nov.</title>
        <authorList>
            <person name="Ivanova E.P."/>
            <person name="Lopez-Perez M."/>
            <person name="Zabalos M."/>
            <person name="Nguyen S.H."/>
            <person name="Webb H.K."/>
            <person name="Ryan J."/>
            <person name="Lagutin K."/>
            <person name="Vyssotski M."/>
            <person name="Crawford R.J."/>
            <person name="Rodriguez-Valera F."/>
        </authorList>
    </citation>
    <scope>NUCLEOTIDE SEQUENCE [LARGE SCALE GENOMIC DNA]</scope>
    <source>
        <strain evidence="3">DSM 17117 / CIP 110805 / LMG 28347 / Deep ecotype</strain>
    </source>
</reference>
<proteinExistence type="predicted"/>
<reference evidence="2 3" key="1">
    <citation type="journal article" date="2008" name="ISME J.">
        <title>Comparative genomics of two ecotypes of the marine planktonic copiotroph Alteromonas macleodii suggests alternative lifestyles associated with different kinds of particulate organic matter.</title>
        <authorList>
            <person name="Ivars-Martinez E."/>
            <person name="Martin-Cuadrado A.B."/>
            <person name="D'Auria G."/>
            <person name="Mira A."/>
            <person name="Ferriera S."/>
            <person name="Johnson J."/>
            <person name="Friedman R."/>
            <person name="Rodriguez-Valera F."/>
        </authorList>
    </citation>
    <scope>NUCLEOTIDE SEQUENCE [LARGE SCALE GENOMIC DNA]</scope>
    <source>
        <strain evidence="3">DSM 17117 / CIP 110805 / LMG 28347 / Deep ecotype</strain>
    </source>
</reference>
<feature type="domain" description="DUF6471" evidence="1">
    <location>
        <begin position="63"/>
        <end position="126"/>
    </location>
</feature>
<gene>
    <name evidence="2" type="ordered locus">MADE_1012975</name>
</gene>
<keyword evidence="3" id="KW-1185">Reference proteome</keyword>
<evidence type="ECO:0000313" key="3">
    <source>
        <dbReference type="Proteomes" id="UP000001870"/>
    </source>
</evidence>
<protein>
    <submittedName>
        <fullName evidence="2">GMP synthase</fullName>
    </submittedName>
</protein>